<name>A0A8S5S7I4_9CAUD</name>
<evidence type="ECO:0000313" key="1">
    <source>
        <dbReference type="EMBL" id="DAF46905.1"/>
    </source>
</evidence>
<organism evidence="1">
    <name type="scientific">Podoviridae sp. ctxJ29</name>
    <dbReference type="NCBI Taxonomy" id="2827754"/>
    <lineage>
        <taxon>Viruses</taxon>
        <taxon>Duplodnaviria</taxon>
        <taxon>Heunggongvirae</taxon>
        <taxon>Uroviricota</taxon>
        <taxon>Caudoviricetes</taxon>
    </lineage>
</organism>
<proteinExistence type="predicted"/>
<protein>
    <submittedName>
        <fullName evidence="1">Uncharacterized protein</fullName>
    </submittedName>
</protein>
<reference evidence="1" key="1">
    <citation type="journal article" date="2021" name="Proc. Natl. Acad. Sci. U.S.A.">
        <title>A Catalog of Tens of Thousands of Viruses from Human Metagenomes Reveals Hidden Associations with Chronic Diseases.</title>
        <authorList>
            <person name="Tisza M.J."/>
            <person name="Buck C.B."/>
        </authorList>
    </citation>
    <scope>NUCLEOTIDE SEQUENCE</scope>
    <source>
        <strain evidence="1">CtxJ29</strain>
    </source>
</reference>
<accession>A0A8S5S7I4</accession>
<sequence>MKLSVCKSDKYQFASELKSNRICHGCCRGVFFSSVGQYLGLPLSLTIVLPHSFRYIRMLIHISYVLLYVF</sequence>
<dbReference type="EMBL" id="BK032546">
    <property type="protein sequence ID" value="DAF46905.1"/>
    <property type="molecule type" value="Genomic_DNA"/>
</dbReference>